<evidence type="ECO:0000313" key="1">
    <source>
        <dbReference type="EMBL" id="KAH3885489.1"/>
    </source>
</evidence>
<dbReference type="EMBL" id="JAIWYP010000001">
    <property type="protein sequence ID" value="KAH3885489.1"/>
    <property type="molecule type" value="Genomic_DNA"/>
</dbReference>
<organism evidence="1 2">
    <name type="scientific">Dreissena polymorpha</name>
    <name type="common">Zebra mussel</name>
    <name type="synonym">Mytilus polymorpha</name>
    <dbReference type="NCBI Taxonomy" id="45954"/>
    <lineage>
        <taxon>Eukaryota</taxon>
        <taxon>Metazoa</taxon>
        <taxon>Spiralia</taxon>
        <taxon>Lophotrochozoa</taxon>
        <taxon>Mollusca</taxon>
        <taxon>Bivalvia</taxon>
        <taxon>Autobranchia</taxon>
        <taxon>Heteroconchia</taxon>
        <taxon>Euheterodonta</taxon>
        <taxon>Imparidentia</taxon>
        <taxon>Neoheterodontei</taxon>
        <taxon>Myida</taxon>
        <taxon>Dreissenoidea</taxon>
        <taxon>Dreissenidae</taxon>
        <taxon>Dreissena</taxon>
    </lineage>
</organism>
<dbReference type="Gene3D" id="3.10.20.90">
    <property type="entry name" value="Phosphatidylinositol 3-kinase Catalytic Subunit, Chain A, domain 1"/>
    <property type="match status" value="1"/>
</dbReference>
<reference evidence="1" key="1">
    <citation type="journal article" date="2019" name="bioRxiv">
        <title>The Genome of the Zebra Mussel, Dreissena polymorpha: A Resource for Invasive Species Research.</title>
        <authorList>
            <person name="McCartney M.A."/>
            <person name="Auch B."/>
            <person name="Kono T."/>
            <person name="Mallez S."/>
            <person name="Zhang Y."/>
            <person name="Obille A."/>
            <person name="Becker A."/>
            <person name="Abrahante J.E."/>
            <person name="Garbe J."/>
            <person name="Badalamenti J.P."/>
            <person name="Herman A."/>
            <person name="Mangelson H."/>
            <person name="Liachko I."/>
            <person name="Sullivan S."/>
            <person name="Sone E.D."/>
            <person name="Koren S."/>
            <person name="Silverstein K.A.T."/>
            <person name="Beckman K.B."/>
            <person name="Gohl D.M."/>
        </authorList>
    </citation>
    <scope>NUCLEOTIDE SEQUENCE</scope>
    <source>
        <strain evidence="1">Duluth1</strain>
        <tissue evidence="1">Whole animal</tissue>
    </source>
</reference>
<comment type="caution">
    <text evidence="1">The sequence shown here is derived from an EMBL/GenBank/DDBJ whole genome shotgun (WGS) entry which is preliminary data.</text>
</comment>
<sequence length="296" mass="33288">MLLTGKSAVSVSYDRKLVTCSVDKTTKICDVIKTVTSSDDYWSYIVFECCEGVERMVPANSSVLKRVRSWGADRNKHSLVVRRVDKSTCKMATISCVKRKVKRLAALIKSHVVTDKLSMQTTLCKNLNANSDVTKHFAKDIQSFVPDELHGKLSIMKRFIRDSEFYNHRKRADGADDTFLTLPARTRGDGQDEDDRVVPLNRTFVKYCNMDIAFLDETCAERDVSELNQYIFYDAMMSDSESAFGDDSDCSSVCDLEKNVSDFSEVDDVMESYMVTIVEAGVQSDEGFSSTGSDDK</sequence>
<accession>A0A9D4N1A6</accession>
<gene>
    <name evidence="1" type="ORF">DPMN_009483</name>
</gene>
<dbReference type="Proteomes" id="UP000828390">
    <property type="component" value="Unassembled WGS sequence"/>
</dbReference>
<proteinExistence type="predicted"/>
<keyword evidence="2" id="KW-1185">Reference proteome</keyword>
<evidence type="ECO:0000313" key="2">
    <source>
        <dbReference type="Proteomes" id="UP000828390"/>
    </source>
</evidence>
<dbReference type="AlphaFoldDB" id="A0A9D4N1A6"/>
<reference evidence="1" key="2">
    <citation type="submission" date="2020-11" db="EMBL/GenBank/DDBJ databases">
        <authorList>
            <person name="McCartney M.A."/>
            <person name="Auch B."/>
            <person name="Kono T."/>
            <person name="Mallez S."/>
            <person name="Becker A."/>
            <person name="Gohl D.M."/>
            <person name="Silverstein K.A.T."/>
            <person name="Koren S."/>
            <person name="Bechman K.B."/>
            <person name="Herman A."/>
            <person name="Abrahante J.E."/>
            <person name="Garbe J."/>
        </authorList>
    </citation>
    <scope>NUCLEOTIDE SEQUENCE</scope>
    <source>
        <strain evidence="1">Duluth1</strain>
        <tissue evidence="1">Whole animal</tissue>
    </source>
</reference>
<name>A0A9D4N1A6_DREPO</name>
<protein>
    <submittedName>
        <fullName evidence="1">Uncharacterized protein</fullName>
    </submittedName>
</protein>